<dbReference type="EMBL" id="LDER01000150">
    <property type="protein sequence ID" value="RVU64540.1"/>
    <property type="molecule type" value="Genomic_DNA"/>
</dbReference>
<gene>
    <name evidence="3" type="ORF">BM74_08525</name>
    <name evidence="2" type="ORF">BM74_09105</name>
    <name evidence="1" type="ORF">BM74_12475</name>
</gene>
<name>A0A437SMZ4_BACTU</name>
<organism evidence="3 4">
    <name type="scientific">Bacillus thuringiensis</name>
    <dbReference type="NCBI Taxonomy" id="1428"/>
    <lineage>
        <taxon>Bacteria</taxon>
        <taxon>Bacillati</taxon>
        <taxon>Bacillota</taxon>
        <taxon>Bacilli</taxon>
        <taxon>Bacillales</taxon>
        <taxon>Bacillaceae</taxon>
        <taxon>Bacillus</taxon>
        <taxon>Bacillus cereus group</taxon>
    </lineage>
</organism>
<accession>A0A437SMZ4</accession>
<reference evidence="3 4" key="1">
    <citation type="submission" date="2018-01" db="EMBL/GenBank/DDBJ databases">
        <title>Complete genome sequence of G25-42.</title>
        <authorList>
            <person name="Zheng Z."/>
            <person name="Sun M."/>
        </authorList>
    </citation>
    <scope>NUCLEOTIDE SEQUENCE [LARGE SCALE GENOMIC DNA]</scope>
    <source>
        <strain evidence="3 4">G25-42</strain>
    </source>
</reference>
<sequence length="91" mass="11033">MESNTKQFISDIQQRNKNYIEDALKAIQHPEKEQTEQIIQNILKKMNMMINLVTTYMEIETESTKELKKLQEEITHAQEYIQKRKFEETQR</sequence>
<evidence type="ECO:0000313" key="3">
    <source>
        <dbReference type="EMBL" id="RVU64645.1"/>
    </source>
</evidence>
<dbReference type="RefSeq" id="WP_029440389.1">
    <property type="nucleotide sequence ID" value="NZ_LDER01000138.1"/>
</dbReference>
<dbReference type="EMBL" id="LDER01000170">
    <property type="protein sequence ID" value="RVU63913.1"/>
    <property type="molecule type" value="Genomic_DNA"/>
</dbReference>
<dbReference type="EMBL" id="LDER01000138">
    <property type="protein sequence ID" value="RVU64645.1"/>
    <property type="molecule type" value="Genomic_DNA"/>
</dbReference>
<dbReference type="Proteomes" id="UP000286687">
    <property type="component" value="Unassembled WGS sequence"/>
</dbReference>
<evidence type="ECO:0000313" key="1">
    <source>
        <dbReference type="EMBL" id="RVU63913.1"/>
    </source>
</evidence>
<protein>
    <submittedName>
        <fullName evidence="3">Uncharacterized protein</fullName>
    </submittedName>
</protein>
<evidence type="ECO:0000313" key="4">
    <source>
        <dbReference type="Proteomes" id="UP000286687"/>
    </source>
</evidence>
<proteinExistence type="predicted"/>
<dbReference type="AlphaFoldDB" id="A0A437SMZ4"/>
<evidence type="ECO:0000313" key="2">
    <source>
        <dbReference type="EMBL" id="RVU64540.1"/>
    </source>
</evidence>
<comment type="caution">
    <text evidence="3">The sequence shown here is derived from an EMBL/GenBank/DDBJ whole genome shotgun (WGS) entry which is preliminary data.</text>
</comment>